<dbReference type="Proteomes" id="UP001150266">
    <property type="component" value="Unassembled WGS sequence"/>
</dbReference>
<evidence type="ECO:0000313" key="2">
    <source>
        <dbReference type="EMBL" id="KAJ4479397.1"/>
    </source>
</evidence>
<protein>
    <submittedName>
        <fullName evidence="2">Uncharacterized protein</fullName>
    </submittedName>
</protein>
<keyword evidence="1" id="KW-0812">Transmembrane</keyword>
<evidence type="ECO:0000313" key="3">
    <source>
        <dbReference type="Proteomes" id="UP001150266"/>
    </source>
</evidence>
<dbReference type="AlphaFoldDB" id="A0A9W9AEV2"/>
<feature type="non-terminal residue" evidence="2">
    <location>
        <position position="73"/>
    </location>
</feature>
<keyword evidence="1" id="KW-0472">Membrane</keyword>
<feature type="transmembrane region" description="Helical" evidence="1">
    <location>
        <begin position="51"/>
        <end position="71"/>
    </location>
</feature>
<keyword evidence="3" id="KW-1185">Reference proteome</keyword>
<accession>A0A9W9AEV2</accession>
<gene>
    <name evidence="2" type="ORF">J3R30DRAFT_3477992</name>
</gene>
<organism evidence="2 3">
    <name type="scientific">Lentinula aciculospora</name>
    <dbReference type="NCBI Taxonomy" id="153920"/>
    <lineage>
        <taxon>Eukaryota</taxon>
        <taxon>Fungi</taxon>
        <taxon>Dikarya</taxon>
        <taxon>Basidiomycota</taxon>
        <taxon>Agaricomycotina</taxon>
        <taxon>Agaricomycetes</taxon>
        <taxon>Agaricomycetidae</taxon>
        <taxon>Agaricales</taxon>
        <taxon>Marasmiineae</taxon>
        <taxon>Omphalotaceae</taxon>
        <taxon>Lentinula</taxon>
    </lineage>
</organism>
<keyword evidence="1" id="KW-1133">Transmembrane helix</keyword>
<evidence type="ECO:0000256" key="1">
    <source>
        <dbReference type="SAM" id="Phobius"/>
    </source>
</evidence>
<reference evidence="2" key="1">
    <citation type="submission" date="2022-08" db="EMBL/GenBank/DDBJ databases">
        <title>A Global Phylogenomic Analysis of the Shiitake Genus Lentinula.</title>
        <authorList>
            <consortium name="DOE Joint Genome Institute"/>
            <person name="Sierra-Patev S."/>
            <person name="Min B."/>
            <person name="Naranjo-Ortiz M."/>
            <person name="Looney B."/>
            <person name="Konkel Z."/>
            <person name="Slot J.C."/>
            <person name="Sakamoto Y."/>
            <person name="Steenwyk J.L."/>
            <person name="Rokas A."/>
            <person name="Carro J."/>
            <person name="Camarero S."/>
            <person name="Ferreira P."/>
            <person name="Molpeceres G."/>
            <person name="Ruiz-Duenas F.J."/>
            <person name="Serrano A."/>
            <person name="Henrissat B."/>
            <person name="Drula E."/>
            <person name="Hughes K.W."/>
            <person name="Mata J.L."/>
            <person name="Ishikawa N.K."/>
            <person name="Vargas-Isla R."/>
            <person name="Ushijima S."/>
            <person name="Smith C.A."/>
            <person name="Ahrendt S."/>
            <person name="Andreopoulos W."/>
            <person name="He G."/>
            <person name="Labutti K."/>
            <person name="Lipzen A."/>
            <person name="Ng V."/>
            <person name="Riley R."/>
            <person name="Sandor L."/>
            <person name="Barry K."/>
            <person name="Martinez A.T."/>
            <person name="Xiao Y."/>
            <person name="Gibbons J.G."/>
            <person name="Terashima K."/>
            <person name="Grigoriev I.V."/>
            <person name="Hibbett D.S."/>
        </authorList>
    </citation>
    <scope>NUCLEOTIDE SEQUENCE</scope>
    <source>
        <strain evidence="2">JLM2183</strain>
    </source>
</reference>
<proteinExistence type="predicted"/>
<comment type="caution">
    <text evidence="2">The sequence shown here is derived from an EMBL/GenBank/DDBJ whole genome shotgun (WGS) entry which is preliminary data.</text>
</comment>
<sequence>VRLSHACQLIDRTMSLLFRFHASFYIALLFTHLIPTALLMDMSDSYCRSSWLRCETSLTLYSLALFSSILLGS</sequence>
<feature type="transmembrane region" description="Helical" evidence="1">
    <location>
        <begin position="20"/>
        <end position="39"/>
    </location>
</feature>
<dbReference type="EMBL" id="JAOTPV010000008">
    <property type="protein sequence ID" value="KAJ4479397.1"/>
    <property type="molecule type" value="Genomic_DNA"/>
</dbReference>
<name>A0A9W9AEV2_9AGAR</name>